<feature type="chain" id="PRO_5045094563" description="Outer membrane protein beta-barrel domain-containing protein" evidence="1">
    <location>
        <begin position="19"/>
        <end position="261"/>
    </location>
</feature>
<comment type="caution">
    <text evidence="2">The sequence shown here is derived from an EMBL/GenBank/DDBJ whole genome shotgun (WGS) entry which is preliminary data.</text>
</comment>
<sequence length="261" mass="29549">MYRFFTTLFLCFSVLAAAAQNSIVRTDGVKLDVKVVEVKGSEIHFTKNAENNGKLYVISKEDVVSITYQDGSVQQFPPVSAPIVPKPSVVYNKGRNIIGFRPIDFAFTNLSLLYEHLSANQKVGIRLPISIGISHKEIKGDVYNNFSMLRNRTFSTGLDLNFYVGKPDRFRYYIGPSFQLGFFRYITDYYYPSPGTSLPTSIGTQYAFLLNNGIWYQLDKTILLGMDFGLGFQRRTMSRRYYSDPPTSAKVSGNISIGFQF</sequence>
<feature type="signal peptide" evidence="1">
    <location>
        <begin position="1"/>
        <end position="18"/>
    </location>
</feature>
<evidence type="ECO:0008006" key="4">
    <source>
        <dbReference type="Google" id="ProtNLM"/>
    </source>
</evidence>
<keyword evidence="3" id="KW-1185">Reference proteome</keyword>
<keyword evidence="1" id="KW-0732">Signal</keyword>
<proteinExistence type="predicted"/>
<evidence type="ECO:0000313" key="2">
    <source>
        <dbReference type="EMBL" id="MDO1445905.1"/>
    </source>
</evidence>
<evidence type="ECO:0000313" key="3">
    <source>
        <dbReference type="Proteomes" id="UP001168528"/>
    </source>
</evidence>
<gene>
    <name evidence="2" type="ORF">Q0590_06560</name>
</gene>
<name>A0ABT8R1E4_9BACT</name>
<reference evidence="2" key="1">
    <citation type="submission" date="2023-07" db="EMBL/GenBank/DDBJ databases">
        <title>The genome sequence of Rhodocytophaga aerolata KACC 12507.</title>
        <authorList>
            <person name="Zhang X."/>
        </authorList>
    </citation>
    <scope>NUCLEOTIDE SEQUENCE</scope>
    <source>
        <strain evidence="2">KACC 12507</strain>
    </source>
</reference>
<evidence type="ECO:0000256" key="1">
    <source>
        <dbReference type="SAM" id="SignalP"/>
    </source>
</evidence>
<organism evidence="2 3">
    <name type="scientific">Rhodocytophaga aerolata</name>
    <dbReference type="NCBI Taxonomy" id="455078"/>
    <lineage>
        <taxon>Bacteria</taxon>
        <taxon>Pseudomonadati</taxon>
        <taxon>Bacteroidota</taxon>
        <taxon>Cytophagia</taxon>
        <taxon>Cytophagales</taxon>
        <taxon>Rhodocytophagaceae</taxon>
        <taxon>Rhodocytophaga</taxon>
    </lineage>
</organism>
<dbReference type="RefSeq" id="WP_302036703.1">
    <property type="nucleotide sequence ID" value="NZ_JAUKPO010000002.1"/>
</dbReference>
<accession>A0ABT8R1E4</accession>
<protein>
    <recommendedName>
        <fullName evidence="4">Outer membrane protein beta-barrel domain-containing protein</fullName>
    </recommendedName>
</protein>
<dbReference type="Proteomes" id="UP001168528">
    <property type="component" value="Unassembled WGS sequence"/>
</dbReference>
<dbReference type="EMBL" id="JAUKPO010000002">
    <property type="protein sequence ID" value="MDO1445905.1"/>
    <property type="molecule type" value="Genomic_DNA"/>
</dbReference>